<dbReference type="AlphaFoldDB" id="A0A426XLM4"/>
<evidence type="ECO:0000313" key="2">
    <source>
        <dbReference type="Proteomes" id="UP000287651"/>
    </source>
</evidence>
<sequence>MANDKTEKIATGLLNPFLAHLKAAQDQIAMGGYSLVLKPDLESDAAWFTKGTMERFVRFVSTPEVIERVSTIESEILQIENAIAIQGNDNLGLTTVCIHLSHFCVVCKVQVTFFLCHLQVEGHQMKTSGSTEGTLD</sequence>
<name>A0A426XLM4_ENSVE</name>
<proteinExistence type="predicted"/>
<comment type="caution">
    <text evidence="1">The sequence shown here is derived from an EMBL/GenBank/DDBJ whole genome shotgun (WGS) entry which is preliminary data.</text>
</comment>
<accession>A0A426XLM4</accession>
<protein>
    <submittedName>
        <fullName evidence="1">Uncharacterized protein</fullName>
    </submittedName>
</protein>
<dbReference type="PANTHER" id="PTHR31008:SF2">
    <property type="entry name" value="COP1-INTERACTING PROTEIN-LIKE PROTEIN"/>
    <property type="match status" value="1"/>
</dbReference>
<dbReference type="PANTHER" id="PTHR31008">
    <property type="entry name" value="COP1-INTERACTING PROTEIN-RELATED"/>
    <property type="match status" value="1"/>
</dbReference>
<evidence type="ECO:0000313" key="1">
    <source>
        <dbReference type="EMBL" id="RRT40376.1"/>
    </source>
</evidence>
<reference evidence="1 2" key="1">
    <citation type="journal article" date="2014" name="Agronomy (Basel)">
        <title>A Draft Genome Sequence for Ensete ventricosum, the Drought-Tolerant Tree Against Hunger.</title>
        <authorList>
            <person name="Harrison J."/>
            <person name="Moore K.A."/>
            <person name="Paszkiewicz K."/>
            <person name="Jones T."/>
            <person name="Grant M."/>
            <person name="Ambacheew D."/>
            <person name="Muzemil S."/>
            <person name="Studholme D.J."/>
        </authorList>
    </citation>
    <scope>NUCLEOTIDE SEQUENCE [LARGE SCALE GENOMIC DNA]</scope>
</reference>
<organism evidence="1 2">
    <name type="scientific">Ensete ventricosum</name>
    <name type="common">Abyssinian banana</name>
    <name type="synonym">Musa ensete</name>
    <dbReference type="NCBI Taxonomy" id="4639"/>
    <lineage>
        <taxon>Eukaryota</taxon>
        <taxon>Viridiplantae</taxon>
        <taxon>Streptophyta</taxon>
        <taxon>Embryophyta</taxon>
        <taxon>Tracheophyta</taxon>
        <taxon>Spermatophyta</taxon>
        <taxon>Magnoliopsida</taxon>
        <taxon>Liliopsida</taxon>
        <taxon>Zingiberales</taxon>
        <taxon>Musaceae</taxon>
        <taxon>Ensete</taxon>
    </lineage>
</organism>
<dbReference type="Proteomes" id="UP000287651">
    <property type="component" value="Unassembled WGS sequence"/>
</dbReference>
<dbReference type="EMBL" id="AMZH03019426">
    <property type="protein sequence ID" value="RRT40376.1"/>
    <property type="molecule type" value="Genomic_DNA"/>
</dbReference>
<gene>
    <name evidence="1" type="ORF">B296_00058564</name>
</gene>